<dbReference type="Proteomes" id="UP001139648">
    <property type="component" value="Unassembled WGS sequence"/>
</dbReference>
<dbReference type="EMBL" id="JAMZEB010000002">
    <property type="protein sequence ID" value="MCP2360445.1"/>
    <property type="molecule type" value="Genomic_DNA"/>
</dbReference>
<accession>A0A9X2K5J0</accession>
<dbReference type="AlphaFoldDB" id="A0A9X2K5J0"/>
<name>A0A9X2K5J0_9ACTN</name>
<proteinExistence type="predicted"/>
<comment type="caution">
    <text evidence="1">The sequence shown here is derived from an EMBL/GenBank/DDBJ whole genome shotgun (WGS) entry which is preliminary data.</text>
</comment>
<keyword evidence="2" id="KW-1185">Reference proteome</keyword>
<evidence type="ECO:0000313" key="1">
    <source>
        <dbReference type="EMBL" id="MCP2360445.1"/>
    </source>
</evidence>
<dbReference type="InterPro" id="IPR036465">
    <property type="entry name" value="vWFA_dom_sf"/>
</dbReference>
<evidence type="ECO:0000313" key="2">
    <source>
        <dbReference type="Proteomes" id="UP001139648"/>
    </source>
</evidence>
<protein>
    <recommendedName>
        <fullName evidence="3">VWA domain-containing protein</fullName>
    </recommendedName>
</protein>
<dbReference type="RefSeq" id="WP_253748370.1">
    <property type="nucleotide sequence ID" value="NZ_BAABKA010000108.1"/>
</dbReference>
<sequence length="442" mass="46917">MDTPALLTHFRTHDVPLELSRGGEPVWDDAELHRSARLSDPEGYALLALVPGALPWQRARVLLETLAASQDGLGEATRATLAKVTRALMFGLPPAYAITALLALRRLRANHKHTTRAIVAFVLEHPDAAALIEARRPALADCLEHALGKATARACARLVSEGVADKPAPPAAGSDAGSAYLRRSLLRFTQDPAVAITRLRALYGPGTYGALAPQEPPAPLDPVTEQPPIVTPTNRGDIAATLVHLYRGGPAAELRPALARYVARATRGLPRLAANVALVLDASGSMRGYGDREWAVMSQAMALRLVLSEVCERLTVIETGGTAQAPAGSADLAGALLDALGTGPDLVMVVTDGYENHLPGDLARVAATLPRAGVTTPVVLCLAAFTRGDDLTLRDPAPGLPHRPFWHQDDLAALLPWAFAHCGAGAEWIRTTMLTRLEARRC</sequence>
<gene>
    <name evidence="1" type="ORF">HD597_007465</name>
</gene>
<organism evidence="1 2">
    <name type="scientific">Nonomuraea thailandensis</name>
    <dbReference type="NCBI Taxonomy" id="1188745"/>
    <lineage>
        <taxon>Bacteria</taxon>
        <taxon>Bacillati</taxon>
        <taxon>Actinomycetota</taxon>
        <taxon>Actinomycetes</taxon>
        <taxon>Streptosporangiales</taxon>
        <taxon>Streptosporangiaceae</taxon>
        <taxon>Nonomuraea</taxon>
    </lineage>
</organism>
<evidence type="ECO:0008006" key="3">
    <source>
        <dbReference type="Google" id="ProtNLM"/>
    </source>
</evidence>
<reference evidence="1" key="1">
    <citation type="submission" date="2022-06" db="EMBL/GenBank/DDBJ databases">
        <title>Sequencing the genomes of 1000 actinobacteria strains.</title>
        <authorList>
            <person name="Klenk H.-P."/>
        </authorList>
    </citation>
    <scope>NUCLEOTIDE SEQUENCE</scope>
    <source>
        <strain evidence="1">DSM 46694</strain>
    </source>
</reference>
<dbReference type="SUPFAM" id="SSF53300">
    <property type="entry name" value="vWA-like"/>
    <property type="match status" value="1"/>
</dbReference>